<dbReference type="InterPro" id="IPR029045">
    <property type="entry name" value="ClpP/crotonase-like_dom_sf"/>
</dbReference>
<accession>A0A1L6J5C1</accession>
<reference evidence="4 6" key="3">
    <citation type="submission" date="2018-07" db="EMBL/GenBank/DDBJ databases">
        <title>Genomic and Epidemiologic Investigation of an Indolent Hospital Outbreak.</title>
        <authorList>
            <person name="Johnson R.C."/>
            <person name="Deming C."/>
            <person name="Conlan S."/>
            <person name="Zellmer C.J."/>
            <person name="Michelin A.V."/>
            <person name="Lee-Lin S."/>
            <person name="Thomas P.J."/>
            <person name="Park M."/>
            <person name="Weingarten R.A."/>
            <person name="Less J."/>
            <person name="Dekker J.P."/>
            <person name="Frank K.M."/>
            <person name="Musser K.A."/>
            <person name="Mcquiston J.R."/>
            <person name="Henderson D.K."/>
            <person name="Lau A.F."/>
            <person name="Palmore T.N."/>
            <person name="Segre J.A."/>
        </authorList>
    </citation>
    <scope>NUCLEOTIDE SEQUENCE [LARGE SCALE GENOMIC DNA]</scope>
    <source>
        <strain evidence="4 6">SK-NIH.Env10_0317</strain>
    </source>
</reference>
<dbReference type="PANTHER" id="PTHR43802">
    <property type="entry name" value="ENOYL-COA HYDRATASE"/>
    <property type="match status" value="1"/>
</dbReference>
<dbReference type="GO" id="GO:0004300">
    <property type="term" value="F:enoyl-CoA hydratase activity"/>
    <property type="evidence" value="ECO:0007669"/>
    <property type="project" value="UniProtKB-EC"/>
</dbReference>
<evidence type="ECO:0000313" key="3">
    <source>
        <dbReference type="EMBL" id="APR51088.1"/>
    </source>
</evidence>
<sequence>MEEPVVLVEHRGPIAIVTLNRPDALNAMSRALSAQLAAAFAGLSDATRVAILTGKGRAFCAGMDLKELSSGESGLQAPDDDQGAGHRRFGMAAFGGPVIGAINGFAITGGLELAMCCDIRIAARGAKFADTHARVGVIPGGRMSALLSRLVGIGRAKEMSLGGNAIDAETAERWGLVNRVVEPAELMQAALKLADDIAANDPSVIRRYNALIDENFGLTYADAIDNEHRRSRDANQSFRKESLDREAIATKARNA</sequence>
<dbReference type="SUPFAM" id="SSF52096">
    <property type="entry name" value="ClpP/crotonase"/>
    <property type="match status" value="1"/>
</dbReference>
<dbReference type="OrthoDB" id="7225138at2"/>
<dbReference type="NCBIfam" id="NF004840">
    <property type="entry name" value="PRK06190.1"/>
    <property type="match status" value="1"/>
</dbReference>
<reference evidence="5" key="2">
    <citation type="submission" date="2016-12" db="EMBL/GenBank/DDBJ databases">
        <title>Whole genome sequencing of Sphingomonas sp. ABOJV.</title>
        <authorList>
            <person name="Conlan S."/>
            <person name="Thomas P.J."/>
            <person name="Mullikin J."/>
            <person name="Palmore T.N."/>
            <person name="Frank K.M."/>
            <person name="Segre J.A."/>
        </authorList>
    </citation>
    <scope>NUCLEOTIDE SEQUENCE [LARGE SCALE GENOMIC DNA]</scope>
    <source>
        <strain evidence="5">ABOJV</strain>
    </source>
</reference>
<dbReference type="Gene3D" id="3.90.226.10">
    <property type="entry name" value="2-enoyl-CoA Hydratase, Chain A, domain 1"/>
    <property type="match status" value="1"/>
</dbReference>
<comment type="similarity">
    <text evidence="1">Belongs to the enoyl-CoA hydratase/isomerase family.</text>
</comment>
<proteinExistence type="inferred from homology"/>
<keyword evidence="5" id="KW-1185">Reference proteome</keyword>
<dbReference type="InterPro" id="IPR001753">
    <property type="entry name" value="Enoyl-CoA_hydra/iso"/>
</dbReference>
<name>A0A1L6J5C1_9SPHN</name>
<dbReference type="PANTHER" id="PTHR43802:SF1">
    <property type="entry name" value="IP11341P-RELATED"/>
    <property type="match status" value="1"/>
</dbReference>
<dbReference type="KEGG" id="skr:BRX40_00360"/>
<organism evidence="3 5">
    <name type="scientific">Sphingomonas koreensis</name>
    <dbReference type="NCBI Taxonomy" id="93064"/>
    <lineage>
        <taxon>Bacteria</taxon>
        <taxon>Pseudomonadati</taxon>
        <taxon>Pseudomonadota</taxon>
        <taxon>Alphaproteobacteria</taxon>
        <taxon>Sphingomonadales</taxon>
        <taxon>Sphingomonadaceae</taxon>
        <taxon>Sphingomonas</taxon>
    </lineage>
</organism>
<evidence type="ECO:0000256" key="2">
    <source>
        <dbReference type="SAM" id="MobiDB-lite"/>
    </source>
</evidence>
<dbReference type="EC" id="4.2.1.17" evidence="4"/>
<dbReference type="Proteomes" id="UP000286681">
    <property type="component" value="Unassembled WGS sequence"/>
</dbReference>
<dbReference type="STRING" id="93064.BRX40_00360"/>
<feature type="compositionally biased region" description="Basic and acidic residues" evidence="2">
    <location>
        <begin position="229"/>
        <end position="248"/>
    </location>
</feature>
<protein>
    <submittedName>
        <fullName evidence="4">Enoyl-CoA hydratase</fullName>
        <ecNumber evidence="4">4.2.1.17</ecNumber>
    </submittedName>
</protein>
<feature type="region of interest" description="Disordered" evidence="2">
    <location>
        <begin position="229"/>
        <end position="255"/>
    </location>
</feature>
<keyword evidence="4" id="KW-0456">Lyase</keyword>
<gene>
    <name evidence="3" type="ORF">BRX40_00360</name>
    <name evidence="4" type="ORF">CA257_16810</name>
</gene>
<dbReference type="Proteomes" id="UP000185161">
    <property type="component" value="Chromosome"/>
</dbReference>
<dbReference type="EMBL" id="CP018820">
    <property type="protein sequence ID" value="APR51088.1"/>
    <property type="molecule type" value="Genomic_DNA"/>
</dbReference>
<dbReference type="AlphaFoldDB" id="A0A1L6J5C1"/>
<dbReference type="CDD" id="cd06558">
    <property type="entry name" value="crotonase-like"/>
    <property type="match status" value="1"/>
</dbReference>
<dbReference type="EMBL" id="QQWO01000015">
    <property type="protein sequence ID" value="RSV00734.1"/>
    <property type="molecule type" value="Genomic_DNA"/>
</dbReference>
<evidence type="ECO:0000313" key="4">
    <source>
        <dbReference type="EMBL" id="RSV00734.1"/>
    </source>
</evidence>
<evidence type="ECO:0000313" key="6">
    <source>
        <dbReference type="Proteomes" id="UP000286681"/>
    </source>
</evidence>
<dbReference type="Pfam" id="PF00378">
    <property type="entry name" value="ECH_1"/>
    <property type="match status" value="1"/>
</dbReference>
<evidence type="ECO:0000313" key="5">
    <source>
        <dbReference type="Proteomes" id="UP000185161"/>
    </source>
</evidence>
<evidence type="ECO:0000256" key="1">
    <source>
        <dbReference type="ARBA" id="ARBA00005254"/>
    </source>
</evidence>
<reference evidence="3" key="1">
    <citation type="submission" date="2016-12" db="EMBL/GenBank/DDBJ databases">
        <title>Whole genome sequencing of Sphingomonas koreensis.</title>
        <authorList>
            <person name="Conlan S."/>
            <person name="Thomas P.J."/>
            <person name="Mullikin J."/>
            <person name="Palmore T.N."/>
            <person name="Frank K.M."/>
            <person name="Segre J.A."/>
        </authorList>
    </citation>
    <scope>NUCLEOTIDE SEQUENCE</scope>
    <source>
        <strain evidence="3">ABOJV</strain>
    </source>
</reference>